<reference evidence="7 8" key="1">
    <citation type="submission" date="2007-05" db="EMBL/GenBank/DDBJ databases">
        <title>Complete sequence of chromosome of Acidiphilium cryptum JF-5.</title>
        <authorList>
            <consortium name="US DOE Joint Genome Institute"/>
            <person name="Copeland A."/>
            <person name="Lucas S."/>
            <person name="Lapidus A."/>
            <person name="Barry K."/>
            <person name="Detter J.C."/>
            <person name="Glavina del Rio T."/>
            <person name="Hammon N."/>
            <person name="Israni S."/>
            <person name="Dalin E."/>
            <person name="Tice H."/>
            <person name="Pitluck S."/>
            <person name="Sims D."/>
            <person name="Brettin T."/>
            <person name="Bruce D."/>
            <person name="Han C."/>
            <person name="Schmutz J."/>
            <person name="Larimer F."/>
            <person name="Land M."/>
            <person name="Hauser L."/>
            <person name="Kyrpides N."/>
            <person name="Kim E."/>
            <person name="Magnuson T."/>
            <person name="Richardson P."/>
        </authorList>
    </citation>
    <scope>NUCLEOTIDE SEQUENCE [LARGE SCALE GENOMIC DNA]</scope>
    <source>
        <strain evidence="7 8">JF-5</strain>
    </source>
</reference>
<dbReference type="eggNOG" id="COG2814">
    <property type="taxonomic scope" value="Bacteria"/>
</dbReference>
<evidence type="ECO:0000256" key="2">
    <source>
        <dbReference type="ARBA" id="ARBA00022692"/>
    </source>
</evidence>
<dbReference type="PROSITE" id="PS50850">
    <property type="entry name" value="MFS"/>
    <property type="match status" value="1"/>
</dbReference>
<sequence>MSAPLGTDLARPRLPRAIWALGCVSLLMDISSEMIHALLPVFLVVTLGAGTEMVGLIEGVGEGTASIVKVFSGWLSDRLGRRKALAVAGYAMGALSKPVFALAPAAGWVLGARVFDRIGKGVRGAPRDALVGDLAPPGMSGAAFGLRQSLDTVGAFAGPLLAIVLMAASGDDIRLVFWLALPFGLAAVLLLAVAVRDPPRKASHRPARLPLRRSEFVQLGPRFRAVVLAGAVLTLARFGEAFLVLRARSLGLPLALTPAVLVVMNVVYGLAAYPAGRLADRLDRRGVLAAGFGVLVLADLCLGFAPGLVVGMAGIALFGLHMGLTQGVLSALVSDAAPETARGTAFGIFHLAGGVALLAASLLAGVAWSLAGPAATFLASAGFAVIGLVLLFALVDAGHARAR</sequence>
<evidence type="ECO:0000256" key="3">
    <source>
        <dbReference type="ARBA" id="ARBA00022989"/>
    </source>
</evidence>
<evidence type="ECO:0000256" key="4">
    <source>
        <dbReference type="ARBA" id="ARBA00023136"/>
    </source>
</evidence>
<dbReference type="CDD" id="cd17370">
    <property type="entry name" value="MFS_MJ1317_like"/>
    <property type="match status" value="1"/>
</dbReference>
<dbReference type="HOGENOM" id="CLU_040020_1_0_5"/>
<dbReference type="Proteomes" id="UP000000245">
    <property type="component" value="Chromosome"/>
</dbReference>
<keyword evidence="4 5" id="KW-0472">Membrane</keyword>
<dbReference type="InterPro" id="IPR020846">
    <property type="entry name" value="MFS_dom"/>
</dbReference>
<comment type="subcellular location">
    <subcellularLocation>
        <location evidence="1">Membrane</location>
        <topology evidence="1">Multi-pass membrane protein</topology>
    </subcellularLocation>
</comment>
<evidence type="ECO:0000259" key="6">
    <source>
        <dbReference type="PROSITE" id="PS50850"/>
    </source>
</evidence>
<keyword evidence="2 5" id="KW-0812">Transmembrane</keyword>
<name>A5G082_ACICJ</name>
<dbReference type="KEGG" id="acr:Acry_2064"/>
<dbReference type="RefSeq" id="WP_012039788.1">
    <property type="nucleotide sequence ID" value="NC_009484.1"/>
</dbReference>
<evidence type="ECO:0000313" key="7">
    <source>
        <dbReference type="EMBL" id="ABQ31264.1"/>
    </source>
</evidence>
<evidence type="ECO:0000256" key="1">
    <source>
        <dbReference type="ARBA" id="ARBA00004141"/>
    </source>
</evidence>
<dbReference type="InterPro" id="IPR005829">
    <property type="entry name" value="Sugar_transporter_CS"/>
</dbReference>
<dbReference type="AlphaFoldDB" id="A5G082"/>
<feature type="transmembrane region" description="Helical" evidence="5">
    <location>
        <begin position="374"/>
        <end position="395"/>
    </location>
</feature>
<feature type="transmembrane region" description="Helical" evidence="5">
    <location>
        <begin position="216"/>
        <end position="238"/>
    </location>
</feature>
<proteinExistence type="predicted"/>
<dbReference type="GO" id="GO:0022857">
    <property type="term" value="F:transmembrane transporter activity"/>
    <property type="evidence" value="ECO:0007669"/>
    <property type="project" value="InterPro"/>
</dbReference>
<dbReference type="PANTHER" id="PTHR23518">
    <property type="entry name" value="C-METHYLTRANSFERASE"/>
    <property type="match status" value="1"/>
</dbReference>
<feature type="transmembrane region" description="Helical" evidence="5">
    <location>
        <begin position="250"/>
        <end position="275"/>
    </location>
</feature>
<evidence type="ECO:0000313" key="8">
    <source>
        <dbReference type="Proteomes" id="UP000000245"/>
    </source>
</evidence>
<feature type="transmembrane region" description="Helical" evidence="5">
    <location>
        <begin position="311"/>
        <end position="333"/>
    </location>
</feature>
<dbReference type="SUPFAM" id="SSF103473">
    <property type="entry name" value="MFS general substrate transporter"/>
    <property type="match status" value="1"/>
</dbReference>
<dbReference type="Pfam" id="PF07690">
    <property type="entry name" value="MFS_1"/>
    <property type="match status" value="1"/>
</dbReference>
<dbReference type="GO" id="GO:0016020">
    <property type="term" value="C:membrane"/>
    <property type="evidence" value="ECO:0007669"/>
    <property type="project" value="UniProtKB-SubCell"/>
</dbReference>
<gene>
    <name evidence="7" type="ordered locus">Acry_2064</name>
</gene>
<evidence type="ECO:0000256" key="5">
    <source>
        <dbReference type="SAM" id="Phobius"/>
    </source>
</evidence>
<dbReference type="Gene3D" id="1.20.1250.20">
    <property type="entry name" value="MFS general substrate transporter like domains"/>
    <property type="match status" value="2"/>
</dbReference>
<feature type="transmembrane region" description="Helical" evidence="5">
    <location>
        <begin position="175"/>
        <end position="195"/>
    </location>
</feature>
<organism evidence="7 8">
    <name type="scientific">Acidiphilium cryptum (strain JF-5)</name>
    <dbReference type="NCBI Taxonomy" id="349163"/>
    <lineage>
        <taxon>Bacteria</taxon>
        <taxon>Pseudomonadati</taxon>
        <taxon>Pseudomonadota</taxon>
        <taxon>Alphaproteobacteria</taxon>
        <taxon>Acetobacterales</taxon>
        <taxon>Acidocellaceae</taxon>
        <taxon>Acidiphilium</taxon>
    </lineage>
</organism>
<keyword evidence="3 5" id="KW-1133">Transmembrane helix</keyword>
<dbReference type="InterPro" id="IPR011701">
    <property type="entry name" value="MFS"/>
</dbReference>
<feature type="domain" description="Major facilitator superfamily (MFS) profile" evidence="6">
    <location>
        <begin position="17"/>
        <end position="399"/>
    </location>
</feature>
<keyword evidence="8" id="KW-1185">Reference proteome</keyword>
<dbReference type="EMBL" id="CP000697">
    <property type="protein sequence ID" value="ABQ31264.1"/>
    <property type="molecule type" value="Genomic_DNA"/>
</dbReference>
<accession>A5G082</accession>
<feature type="transmembrane region" description="Helical" evidence="5">
    <location>
        <begin position="287"/>
        <end position="305"/>
    </location>
</feature>
<feature type="transmembrane region" description="Helical" evidence="5">
    <location>
        <begin position="345"/>
        <end position="368"/>
    </location>
</feature>
<dbReference type="InterPro" id="IPR036259">
    <property type="entry name" value="MFS_trans_sf"/>
</dbReference>
<dbReference type="PANTHER" id="PTHR23518:SF2">
    <property type="entry name" value="MAJOR FACILITATOR SUPERFAMILY TRANSPORTER"/>
    <property type="match status" value="1"/>
</dbReference>
<dbReference type="PROSITE" id="PS00216">
    <property type="entry name" value="SUGAR_TRANSPORT_1"/>
    <property type="match status" value="1"/>
</dbReference>
<protein>
    <submittedName>
        <fullName evidence="7">Major facilitator superfamily MFS_1</fullName>
    </submittedName>
</protein>